<organism evidence="11 12">
    <name type="scientific">Maridesulfovibrio ferrireducens</name>
    <dbReference type="NCBI Taxonomy" id="246191"/>
    <lineage>
        <taxon>Bacteria</taxon>
        <taxon>Pseudomonadati</taxon>
        <taxon>Thermodesulfobacteriota</taxon>
        <taxon>Desulfovibrionia</taxon>
        <taxon>Desulfovibrionales</taxon>
        <taxon>Desulfovibrionaceae</taxon>
        <taxon>Maridesulfovibrio</taxon>
    </lineage>
</organism>
<dbReference type="PANTHER" id="PTHR13501:SF8">
    <property type="entry name" value="LARGE RIBOSOMAL SUBUNIT PROTEIN UL22M"/>
    <property type="match status" value="1"/>
</dbReference>
<comment type="subunit">
    <text evidence="7 9">Part of the 50S ribosomal subunit.</text>
</comment>
<evidence type="ECO:0000256" key="2">
    <source>
        <dbReference type="ARBA" id="ARBA00022730"/>
    </source>
</evidence>
<protein>
    <recommendedName>
        <fullName evidence="6 7">Large ribosomal subunit protein uL22</fullName>
    </recommendedName>
</protein>
<gene>
    <name evidence="7" type="primary">rplV</name>
    <name evidence="11" type="ORF">SAMN05660337_1418</name>
</gene>
<evidence type="ECO:0000256" key="6">
    <source>
        <dbReference type="ARBA" id="ARBA00035207"/>
    </source>
</evidence>
<dbReference type="SUPFAM" id="SSF54843">
    <property type="entry name" value="Ribosomal protein L22"/>
    <property type="match status" value="1"/>
</dbReference>
<name>A0A1G9F6Y2_9BACT</name>
<keyword evidence="5 7" id="KW-0687">Ribonucleoprotein</keyword>
<dbReference type="InterPro" id="IPR036394">
    <property type="entry name" value="Ribosomal_uL22_sf"/>
</dbReference>
<evidence type="ECO:0000256" key="9">
    <source>
        <dbReference type="RuleBase" id="RU004006"/>
    </source>
</evidence>
<proteinExistence type="inferred from homology"/>
<dbReference type="InterPro" id="IPR047867">
    <property type="entry name" value="Ribosomal_uL22_bac/org-type"/>
</dbReference>
<accession>A0A1G9F6Y2</accession>
<dbReference type="Pfam" id="PF00237">
    <property type="entry name" value="Ribosomal_L22"/>
    <property type="match status" value="1"/>
</dbReference>
<dbReference type="Proteomes" id="UP000199053">
    <property type="component" value="Unassembled WGS sequence"/>
</dbReference>
<evidence type="ECO:0000256" key="1">
    <source>
        <dbReference type="ARBA" id="ARBA00009451"/>
    </source>
</evidence>
<dbReference type="CDD" id="cd00336">
    <property type="entry name" value="Ribosomal_L22"/>
    <property type="match status" value="1"/>
</dbReference>
<dbReference type="InterPro" id="IPR018260">
    <property type="entry name" value="Ribosomal_uL22_CS"/>
</dbReference>
<dbReference type="InterPro" id="IPR001063">
    <property type="entry name" value="Ribosomal_uL22"/>
</dbReference>
<keyword evidence="2 7" id="KW-0699">rRNA-binding</keyword>
<dbReference type="STRING" id="246191.SAMN05660337_1418"/>
<dbReference type="EMBL" id="FNGA01000002">
    <property type="protein sequence ID" value="SDK84154.1"/>
    <property type="molecule type" value="Genomic_DNA"/>
</dbReference>
<keyword evidence="3 7" id="KW-0694">RNA-binding</keyword>
<evidence type="ECO:0000313" key="12">
    <source>
        <dbReference type="Proteomes" id="UP000199053"/>
    </source>
</evidence>
<evidence type="ECO:0000256" key="8">
    <source>
        <dbReference type="RuleBase" id="RU004005"/>
    </source>
</evidence>
<dbReference type="GO" id="GO:0019843">
    <property type="term" value="F:rRNA binding"/>
    <property type="evidence" value="ECO:0007669"/>
    <property type="project" value="UniProtKB-UniRule"/>
</dbReference>
<dbReference type="GO" id="GO:0003735">
    <property type="term" value="F:structural constituent of ribosome"/>
    <property type="evidence" value="ECO:0007669"/>
    <property type="project" value="InterPro"/>
</dbReference>
<evidence type="ECO:0000256" key="5">
    <source>
        <dbReference type="ARBA" id="ARBA00023274"/>
    </source>
</evidence>
<evidence type="ECO:0000313" key="11">
    <source>
        <dbReference type="EMBL" id="SDK84154.1"/>
    </source>
</evidence>
<comment type="function">
    <text evidence="7">The globular domain of the protein is located near the polypeptide exit tunnel on the outside of the subunit, while an extended beta-hairpin is found that lines the wall of the exit tunnel in the center of the 70S ribosome.</text>
</comment>
<dbReference type="RefSeq" id="WP_092159615.1">
    <property type="nucleotide sequence ID" value="NZ_FNGA01000002.1"/>
</dbReference>
<evidence type="ECO:0000256" key="10">
    <source>
        <dbReference type="RuleBase" id="RU004008"/>
    </source>
</evidence>
<dbReference type="PANTHER" id="PTHR13501">
    <property type="entry name" value="CHLOROPLAST 50S RIBOSOMAL PROTEIN L22-RELATED"/>
    <property type="match status" value="1"/>
</dbReference>
<dbReference type="GO" id="GO:0006412">
    <property type="term" value="P:translation"/>
    <property type="evidence" value="ECO:0007669"/>
    <property type="project" value="UniProtKB-UniRule"/>
</dbReference>
<comment type="function">
    <text evidence="7 10">This protein binds specifically to 23S rRNA; its binding is stimulated by other ribosomal proteins, e.g., L4, L17, and L20. It is important during the early stages of 50S assembly. It makes multiple contacts with different domains of the 23S rRNA in the assembled 50S subunit and ribosome.</text>
</comment>
<dbReference type="AlphaFoldDB" id="A0A1G9F6Y2"/>
<dbReference type="InterPro" id="IPR005727">
    <property type="entry name" value="Ribosomal_uL22_bac/chlpt-type"/>
</dbReference>
<evidence type="ECO:0000256" key="3">
    <source>
        <dbReference type="ARBA" id="ARBA00022884"/>
    </source>
</evidence>
<reference evidence="12" key="1">
    <citation type="submission" date="2016-10" db="EMBL/GenBank/DDBJ databases">
        <authorList>
            <person name="Varghese N."/>
            <person name="Submissions S."/>
        </authorList>
    </citation>
    <scope>NUCLEOTIDE SEQUENCE [LARGE SCALE GENOMIC DNA]</scope>
    <source>
        <strain evidence="12">DSM 16995</strain>
    </source>
</reference>
<evidence type="ECO:0000256" key="4">
    <source>
        <dbReference type="ARBA" id="ARBA00022980"/>
    </source>
</evidence>
<dbReference type="OrthoDB" id="9805969at2"/>
<dbReference type="Gene3D" id="3.90.470.10">
    <property type="entry name" value="Ribosomal protein L22/L17"/>
    <property type="match status" value="1"/>
</dbReference>
<dbReference type="PROSITE" id="PS00464">
    <property type="entry name" value="RIBOSOMAL_L22"/>
    <property type="match status" value="1"/>
</dbReference>
<comment type="similarity">
    <text evidence="1 7 8">Belongs to the universal ribosomal protein uL22 family.</text>
</comment>
<dbReference type="NCBIfam" id="TIGR01044">
    <property type="entry name" value="rplV_bact"/>
    <property type="match status" value="1"/>
</dbReference>
<sequence length="110" mass="12287">MEARAIAKYMRISAQKVRLVAENIKGKPVEEALNILKFTPKKGAEMLSKVLYSAVANAEQIPGVDVDTLRVSVVKIDEGPTWKRIQPRAMGRAFRILKRTSHITVVVKES</sequence>
<keyword evidence="4 7" id="KW-0689">Ribosomal protein</keyword>
<keyword evidence="12" id="KW-1185">Reference proteome</keyword>
<dbReference type="GO" id="GO:0022625">
    <property type="term" value="C:cytosolic large ribosomal subunit"/>
    <property type="evidence" value="ECO:0007669"/>
    <property type="project" value="TreeGrafter"/>
</dbReference>
<evidence type="ECO:0000256" key="7">
    <source>
        <dbReference type="HAMAP-Rule" id="MF_01331"/>
    </source>
</evidence>
<dbReference type="HAMAP" id="MF_01331_B">
    <property type="entry name" value="Ribosomal_uL22_B"/>
    <property type="match status" value="1"/>
</dbReference>